<evidence type="ECO:0000313" key="2">
    <source>
        <dbReference type="EMBL" id="SVD82404.1"/>
    </source>
</evidence>
<dbReference type="EMBL" id="UINC01175666">
    <property type="protein sequence ID" value="SVD82404.1"/>
    <property type="molecule type" value="Genomic_DNA"/>
</dbReference>
<feature type="compositionally biased region" description="Basic and acidic residues" evidence="1">
    <location>
        <begin position="24"/>
        <end position="42"/>
    </location>
</feature>
<evidence type="ECO:0000256" key="1">
    <source>
        <dbReference type="SAM" id="MobiDB-lite"/>
    </source>
</evidence>
<reference evidence="2" key="1">
    <citation type="submission" date="2018-05" db="EMBL/GenBank/DDBJ databases">
        <authorList>
            <person name="Lanie J.A."/>
            <person name="Ng W.-L."/>
            <person name="Kazmierczak K.M."/>
            <person name="Andrzejewski T.M."/>
            <person name="Davidsen T.M."/>
            <person name="Wayne K.J."/>
            <person name="Tettelin H."/>
            <person name="Glass J.I."/>
            <person name="Rusch D."/>
            <person name="Podicherti R."/>
            <person name="Tsui H.-C.T."/>
            <person name="Winkler M.E."/>
        </authorList>
    </citation>
    <scope>NUCLEOTIDE SEQUENCE</scope>
</reference>
<dbReference type="AlphaFoldDB" id="A0A382YGR8"/>
<accession>A0A382YGR8</accession>
<name>A0A382YGR8_9ZZZZ</name>
<feature type="region of interest" description="Disordered" evidence="1">
    <location>
        <begin position="24"/>
        <end position="43"/>
    </location>
</feature>
<protein>
    <submittedName>
        <fullName evidence="2">Uncharacterized protein</fullName>
    </submittedName>
</protein>
<gene>
    <name evidence="2" type="ORF">METZ01_LOCUS435258</name>
</gene>
<organism evidence="2">
    <name type="scientific">marine metagenome</name>
    <dbReference type="NCBI Taxonomy" id="408172"/>
    <lineage>
        <taxon>unclassified sequences</taxon>
        <taxon>metagenomes</taxon>
        <taxon>ecological metagenomes</taxon>
    </lineage>
</organism>
<proteinExistence type="predicted"/>
<sequence length="173" mass="19464">MTKKLEDILNLPKVKEAFAKVDEKEKAKQVKNNGHEAPKNVDPKTAIALEKTYKEFDKISSALPQVKGLGDLSDLELDKLAGEAEESYKNLMDLGMNVDSRYSGRIFEVASSMLKNAIDAKSSKIDKKLKMVELQLKKLKLDKEGKLDPEPLESEGMIISDRNELMKKLLKKD</sequence>